<protein>
    <submittedName>
        <fullName evidence="1">Predicted arabinose efflux permease, MFS family</fullName>
    </submittedName>
</protein>
<dbReference type="Proteomes" id="UP001158048">
    <property type="component" value="Unassembled WGS sequence"/>
</dbReference>
<dbReference type="EMBL" id="FXUY01000001">
    <property type="protein sequence ID" value="SMQ23241.1"/>
    <property type="molecule type" value="Genomic_DNA"/>
</dbReference>
<gene>
    <name evidence="1" type="ORF">SAMN04488483_0864</name>
</gene>
<comment type="caution">
    <text evidence="1">The sequence shown here is derived from an EMBL/GenBank/DDBJ whole genome shotgun (WGS) entry which is preliminary data.</text>
</comment>
<evidence type="ECO:0000313" key="1">
    <source>
        <dbReference type="EMBL" id="SMQ23241.1"/>
    </source>
</evidence>
<name>A0ACD2U1D3_9PSED</name>
<accession>A0ACD2U1D3</accession>
<keyword evidence="2" id="KW-1185">Reference proteome</keyword>
<reference evidence="1" key="1">
    <citation type="submission" date="2017-05" db="EMBL/GenBank/DDBJ databases">
        <authorList>
            <person name="Varghese N."/>
            <person name="Submissions S."/>
        </authorList>
    </citation>
    <scope>NUCLEOTIDE SEQUENCE</scope>
    <source>
        <strain evidence="1">LMG 28168</strain>
    </source>
</reference>
<evidence type="ECO:0000313" key="2">
    <source>
        <dbReference type="Proteomes" id="UP001158048"/>
    </source>
</evidence>
<organism evidence="1 2">
    <name type="scientific">Pseudomonas helmanticensis</name>
    <dbReference type="NCBI Taxonomy" id="1471381"/>
    <lineage>
        <taxon>Bacteria</taxon>
        <taxon>Pseudomonadati</taxon>
        <taxon>Pseudomonadota</taxon>
        <taxon>Gammaproteobacteria</taxon>
        <taxon>Pseudomonadales</taxon>
        <taxon>Pseudomonadaceae</taxon>
        <taxon>Pseudomonas</taxon>
    </lineage>
</organism>
<sequence length="401" mass="40851">MSFPTTDCADADVSAAADSAQPLNAWLAVFAVAISAIVFCTTEFLPIGLLRYISAGMNVSEGTAGLLVTAPGLLAALAAPLLAIGVGRIDRRYVLLSLAALLVVANLLSMLASSFAVLLIGRVLFGIGLGGFWAVGAGIGSRLVQEGSVARATSIIFAGVSIGMLLGGSAGALIGEMFGVTGAFALALGLSVLSFVAQALWLPKLPVERAMPARDLLGIVLTGNGRVGLLVMFLALCGQFAAYTYVTPFLAQQAHFDAASISAILFAYTLVGLGGNFIVGGLQRFSVKTLLAATIGLLFGALGMLAWWATSPAWVLLLMAVWGLAYGALPLVLQIWMAKAAPDAQEGGMALFVANFQISIALGSLGGGLLVDGLGVSQALGYCVVAGIAALLVLAVSTRKT</sequence>
<proteinExistence type="predicted"/>